<dbReference type="Pfam" id="PF14033">
    <property type="entry name" value="DUF4246"/>
    <property type="match status" value="1"/>
</dbReference>
<dbReference type="PANTHER" id="PTHR33119:SF1">
    <property type="entry name" value="FE2OG DIOXYGENASE DOMAIN-CONTAINING PROTEIN"/>
    <property type="match status" value="1"/>
</dbReference>
<reference evidence="4 5" key="1">
    <citation type="submission" date="2019-10" db="EMBL/GenBank/DDBJ databases">
        <authorList>
            <person name="Palmer J.M."/>
        </authorList>
    </citation>
    <scope>NUCLEOTIDE SEQUENCE [LARGE SCALE GENOMIC DNA]</scope>
    <source>
        <strain evidence="4 5">TWF506</strain>
    </source>
</reference>
<dbReference type="EMBL" id="JAVHJM010000011">
    <property type="protein sequence ID" value="KAK6502681.1"/>
    <property type="molecule type" value="Genomic_DNA"/>
</dbReference>
<keyword evidence="5" id="KW-1185">Reference proteome</keyword>
<dbReference type="AlphaFoldDB" id="A0AAN8NCG4"/>
<evidence type="ECO:0000313" key="5">
    <source>
        <dbReference type="Proteomes" id="UP001307849"/>
    </source>
</evidence>
<dbReference type="InterPro" id="IPR049192">
    <property type="entry name" value="DUF4246_C"/>
</dbReference>
<protein>
    <submittedName>
        <fullName evidence="4">Uncharacterized protein</fullName>
    </submittedName>
</protein>
<dbReference type="Proteomes" id="UP001307849">
    <property type="component" value="Unassembled WGS sequence"/>
</dbReference>
<dbReference type="InterPro" id="IPR025340">
    <property type="entry name" value="DUF4246"/>
</dbReference>
<feature type="domain" description="DUF4246" evidence="2">
    <location>
        <begin position="171"/>
        <end position="637"/>
    </location>
</feature>
<evidence type="ECO:0000256" key="1">
    <source>
        <dbReference type="SAM" id="MobiDB-lite"/>
    </source>
</evidence>
<gene>
    <name evidence="4" type="ORF">TWF506_003259</name>
</gene>
<sequence length="704" mass="82407">MSEHPEDNFRPSGFEFEESDHIRQPGTYHQWQIFPPVQIPHGGPPPSSRFMFPQGPHGSGSIFSGFQPPLGPPQPTNYMFQTPPQPLPQNPFLPGYSGANARFPHPSDGKPGQPMKYREACLRRFSAAIRNKSNWTEKILDRKLFIKWLRETKATDSYPRWDKTVMWTKDDIHFVYKELVKRYKPYVERNQGQLQPDIDGIWRCDDFLDEKERQELIDATATLENIPEDEKDWHPNSNNQVLNLVHPSLWPVVYGLTIDISGDPIHPPNGHEDWTSENFCWLPSEFDVSLSGETKISSYINNLSAPKQKSLFYPILERIFNKFVPLFNHVLANLREGSYDPQRVGRNYRYTSTKRLSYQDHNRRWERLLKEFEEGKYLTTRLHRREPEYDYYGFSDGEDEQNGDEKNEIDCEHAEESDCEDKYELTGDYYTIREMGDLFRSGMWKPPKPQTLEDVKLEGTTARVIVKMANIILTPDNPKYNGGTWHVEAMENERIVSTGIYYYSQDNITKSNLSFRKEVALGKPDQYEWEGDEFDADEGNETWRWNNRNRERENDWEVQHDMDILDQPNQDLGSVETRENRAIAFPNIFQHRVEPFELVDKSKPGHRKILVFFLCDPSHKIPTTRKIAPQQPEFREELVQALNEGPVGNLPLEIHQGITRWLPPMISKEDALKCRQKLMEERGKATRKNGERLGRSTSYHLCEH</sequence>
<feature type="domain" description="DUF4246" evidence="3">
    <location>
        <begin position="99"/>
        <end position="151"/>
    </location>
</feature>
<evidence type="ECO:0000259" key="2">
    <source>
        <dbReference type="Pfam" id="PF14033"/>
    </source>
</evidence>
<dbReference type="InterPro" id="IPR049207">
    <property type="entry name" value="DUF4246_N"/>
</dbReference>
<organism evidence="4 5">
    <name type="scientific">Arthrobotrys conoides</name>
    <dbReference type="NCBI Taxonomy" id="74498"/>
    <lineage>
        <taxon>Eukaryota</taxon>
        <taxon>Fungi</taxon>
        <taxon>Dikarya</taxon>
        <taxon>Ascomycota</taxon>
        <taxon>Pezizomycotina</taxon>
        <taxon>Orbiliomycetes</taxon>
        <taxon>Orbiliales</taxon>
        <taxon>Orbiliaceae</taxon>
        <taxon>Arthrobotrys</taxon>
    </lineage>
</organism>
<dbReference type="PANTHER" id="PTHR33119">
    <property type="entry name" value="IFI3P"/>
    <property type="match status" value="1"/>
</dbReference>
<name>A0AAN8NCG4_9PEZI</name>
<dbReference type="Pfam" id="PF21666">
    <property type="entry name" value="DUF4246_N"/>
    <property type="match status" value="1"/>
</dbReference>
<comment type="caution">
    <text evidence="4">The sequence shown here is derived from an EMBL/GenBank/DDBJ whole genome shotgun (WGS) entry which is preliminary data.</text>
</comment>
<accession>A0AAN8NCG4</accession>
<feature type="compositionally biased region" description="Basic and acidic residues" evidence="1">
    <location>
        <begin position="682"/>
        <end position="694"/>
    </location>
</feature>
<evidence type="ECO:0000259" key="3">
    <source>
        <dbReference type="Pfam" id="PF21666"/>
    </source>
</evidence>
<proteinExistence type="predicted"/>
<feature type="region of interest" description="Disordered" evidence="1">
    <location>
        <begin position="682"/>
        <end position="704"/>
    </location>
</feature>
<feature type="compositionally biased region" description="Polar residues" evidence="1">
    <location>
        <begin position="695"/>
        <end position="704"/>
    </location>
</feature>
<evidence type="ECO:0000313" key="4">
    <source>
        <dbReference type="EMBL" id="KAK6502681.1"/>
    </source>
</evidence>